<gene>
    <name evidence="2" type="ordered locus">Tbis_3168</name>
</gene>
<reference evidence="2 3" key="1">
    <citation type="submission" date="2010-01" db="EMBL/GenBank/DDBJ databases">
        <title>The complete genome of Thermobispora bispora DSM 43833.</title>
        <authorList>
            <consortium name="US DOE Joint Genome Institute (JGI-PGF)"/>
            <person name="Lucas S."/>
            <person name="Copeland A."/>
            <person name="Lapidus A."/>
            <person name="Glavina del Rio T."/>
            <person name="Dalin E."/>
            <person name="Tice H."/>
            <person name="Bruce D."/>
            <person name="Goodwin L."/>
            <person name="Pitluck S."/>
            <person name="Kyrpides N."/>
            <person name="Mavromatis K."/>
            <person name="Ivanova N."/>
            <person name="Mikhailova N."/>
            <person name="Chertkov O."/>
            <person name="Brettin T."/>
            <person name="Detter J.C."/>
            <person name="Han C."/>
            <person name="Larimer F."/>
            <person name="Land M."/>
            <person name="Hauser L."/>
            <person name="Markowitz V."/>
            <person name="Cheng J.-F."/>
            <person name="Hugenholtz P."/>
            <person name="Woyke T."/>
            <person name="Wu D."/>
            <person name="Jando M."/>
            <person name="Schneider S."/>
            <person name="Klenk H.-P."/>
            <person name="Eisen J.A."/>
        </authorList>
    </citation>
    <scope>NUCLEOTIDE SEQUENCE [LARGE SCALE GENOMIC DNA]</scope>
    <source>
        <strain evidence="3">ATCC 19993 / DSM 43833 / CBS 139.67 / JCM 10125 / KCTC 9307 / NBRC 14880 / R51</strain>
    </source>
</reference>
<keyword evidence="1" id="KW-0812">Transmembrane</keyword>
<keyword evidence="1" id="KW-1133">Transmembrane helix</keyword>
<keyword evidence="3" id="KW-1185">Reference proteome</keyword>
<dbReference type="RefSeq" id="WP_013133395.1">
    <property type="nucleotide sequence ID" value="NC_014165.1"/>
</dbReference>
<dbReference type="STRING" id="469371.Tbis_3168"/>
<feature type="transmembrane region" description="Helical" evidence="1">
    <location>
        <begin position="87"/>
        <end position="108"/>
    </location>
</feature>
<evidence type="ECO:0000256" key="1">
    <source>
        <dbReference type="SAM" id="Phobius"/>
    </source>
</evidence>
<evidence type="ECO:0000313" key="2">
    <source>
        <dbReference type="EMBL" id="ADG89862.1"/>
    </source>
</evidence>
<proteinExistence type="predicted"/>
<name>D6Y8C6_THEBD</name>
<accession>D6Y8C6</accession>
<organism evidence="2 3">
    <name type="scientific">Thermobispora bispora (strain ATCC 19993 / DSM 43833 / CBS 139.67 / JCM 10125 / KCTC 9307 / NBRC 14880 / R51)</name>
    <dbReference type="NCBI Taxonomy" id="469371"/>
    <lineage>
        <taxon>Bacteria</taxon>
        <taxon>Bacillati</taxon>
        <taxon>Actinomycetota</taxon>
        <taxon>Actinomycetes</taxon>
        <taxon>Streptosporangiales</taxon>
        <taxon>Streptosporangiaceae</taxon>
        <taxon>Thermobispora</taxon>
    </lineage>
</organism>
<evidence type="ECO:0000313" key="3">
    <source>
        <dbReference type="Proteomes" id="UP000006640"/>
    </source>
</evidence>
<dbReference type="Proteomes" id="UP000006640">
    <property type="component" value="Chromosome"/>
</dbReference>
<dbReference type="AlphaFoldDB" id="D6Y8C6"/>
<dbReference type="KEGG" id="tbi:Tbis_3168"/>
<keyword evidence="1" id="KW-0472">Membrane</keyword>
<protein>
    <submittedName>
        <fullName evidence="2">Uncharacterized protein</fullName>
    </submittedName>
</protein>
<sequence length="148" mass="14601">MFDRREAGRSALLVALVRFVLLAATLAGLAVSHAAVQPCGASLPMVSVSSSLPMAAVPAAGHDAGGHAGHLPAAPAGTADQDPGHTVPFVLCLAVIAVLGVAVALGLIRADCLLAGIADGRARPAGPPAVPGASPFALSLRRVTVLRV</sequence>
<dbReference type="HOGENOM" id="CLU_1757943_0_0_11"/>
<dbReference type="EMBL" id="CP001874">
    <property type="protein sequence ID" value="ADG89862.1"/>
    <property type="molecule type" value="Genomic_DNA"/>
</dbReference>